<accession>A0ABT4CBU1</accession>
<sequence>MTHPVLTTERLVMRPLTSEHLELEVQLDLDADVMAHVGGPAGSRADVERSHARRMELASWADGLGFWMTFTRTDPTGPTVPRPGAFIGLMMLPPAHGPDQPDEPGVADLGYRLARSAWGNGYGRDAAVRLLEHAFTTVGLDRVIAQTRSDNVRSRRLLESIGMEYVRTFRSLDDHSDGPLDVEYDMHRSDHVTRPPKPR</sequence>
<dbReference type="PROSITE" id="PS51186">
    <property type="entry name" value="GNAT"/>
    <property type="match status" value="1"/>
</dbReference>
<dbReference type="InterPro" id="IPR000182">
    <property type="entry name" value="GNAT_dom"/>
</dbReference>
<feature type="region of interest" description="Disordered" evidence="1">
    <location>
        <begin position="177"/>
        <end position="199"/>
    </location>
</feature>
<dbReference type="Proteomes" id="UP001074726">
    <property type="component" value="Unassembled WGS sequence"/>
</dbReference>
<dbReference type="Gene3D" id="3.40.630.30">
    <property type="match status" value="1"/>
</dbReference>
<dbReference type="InterPro" id="IPR051531">
    <property type="entry name" value="N-acetyltransferase"/>
</dbReference>
<dbReference type="RefSeq" id="WP_268111291.1">
    <property type="nucleotide sequence ID" value="NZ_JAPPUX010000002.1"/>
</dbReference>
<keyword evidence="4" id="KW-1185">Reference proteome</keyword>
<dbReference type="SUPFAM" id="SSF55729">
    <property type="entry name" value="Acyl-CoA N-acyltransferases (Nat)"/>
    <property type="match status" value="1"/>
</dbReference>
<evidence type="ECO:0000313" key="4">
    <source>
        <dbReference type="Proteomes" id="UP001074726"/>
    </source>
</evidence>
<dbReference type="EMBL" id="JAPPUX010000002">
    <property type="protein sequence ID" value="MCY4726423.1"/>
    <property type="molecule type" value="Genomic_DNA"/>
</dbReference>
<evidence type="ECO:0000256" key="1">
    <source>
        <dbReference type="SAM" id="MobiDB-lite"/>
    </source>
</evidence>
<name>A0ABT4CBU1_9ACTN</name>
<feature type="domain" description="N-acetyltransferase" evidence="2">
    <location>
        <begin position="11"/>
        <end position="191"/>
    </location>
</feature>
<evidence type="ECO:0000259" key="2">
    <source>
        <dbReference type="PROSITE" id="PS51186"/>
    </source>
</evidence>
<dbReference type="Pfam" id="PF13302">
    <property type="entry name" value="Acetyltransf_3"/>
    <property type="match status" value="1"/>
</dbReference>
<proteinExistence type="predicted"/>
<dbReference type="PANTHER" id="PTHR43792:SF1">
    <property type="entry name" value="N-ACETYLTRANSFERASE DOMAIN-CONTAINING PROTEIN"/>
    <property type="match status" value="1"/>
</dbReference>
<dbReference type="InterPro" id="IPR016181">
    <property type="entry name" value="Acyl_CoA_acyltransferase"/>
</dbReference>
<feature type="compositionally biased region" description="Basic and acidic residues" evidence="1">
    <location>
        <begin position="177"/>
        <end position="193"/>
    </location>
</feature>
<evidence type="ECO:0000313" key="3">
    <source>
        <dbReference type="EMBL" id="MCY4726423.1"/>
    </source>
</evidence>
<protein>
    <submittedName>
        <fullName evidence="3">GNAT family N-acetyltransferase</fullName>
    </submittedName>
</protein>
<dbReference type="PANTHER" id="PTHR43792">
    <property type="entry name" value="GNAT FAMILY, PUTATIVE (AFU_ORTHOLOGUE AFUA_3G00765)-RELATED-RELATED"/>
    <property type="match status" value="1"/>
</dbReference>
<organism evidence="3 4">
    <name type="scientific">Nocardioides pini</name>
    <dbReference type="NCBI Taxonomy" id="2975053"/>
    <lineage>
        <taxon>Bacteria</taxon>
        <taxon>Bacillati</taxon>
        <taxon>Actinomycetota</taxon>
        <taxon>Actinomycetes</taxon>
        <taxon>Propionibacteriales</taxon>
        <taxon>Nocardioidaceae</taxon>
        <taxon>Nocardioides</taxon>
    </lineage>
</organism>
<reference evidence="3" key="1">
    <citation type="submission" date="2022-08" db="EMBL/GenBank/DDBJ databases">
        <title>Genome sequencing of Nocardioides sp. STR2.</title>
        <authorList>
            <person name="So Y."/>
        </authorList>
    </citation>
    <scope>NUCLEOTIDE SEQUENCE</scope>
    <source>
        <strain evidence="3">STR2</strain>
    </source>
</reference>
<comment type="caution">
    <text evidence="3">The sequence shown here is derived from an EMBL/GenBank/DDBJ whole genome shotgun (WGS) entry which is preliminary data.</text>
</comment>
<gene>
    <name evidence="3" type="ORF">NYO98_09040</name>
</gene>